<sequence>LPNCMHPHAWRRPDRSVTSRNPRPPFSEFRVPFFPLTTAGITSGSSINRAGVSTGQSQLAAV</sequence>
<evidence type="ECO:0000313" key="2">
    <source>
        <dbReference type="EMBL" id="CAH2223912.1"/>
    </source>
</evidence>
<evidence type="ECO:0000313" key="3">
    <source>
        <dbReference type="Proteomes" id="UP001295444"/>
    </source>
</evidence>
<feature type="non-terminal residue" evidence="2">
    <location>
        <position position="62"/>
    </location>
</feature>
<accession>A0AAD1R4X3</accession>
<dbReference type="AlphaFoldDB" id="A0AAD1R4X3"/>
<proteinExistence type="predicted"/>
<protein>
    <submittedName>
        <fullName evidence="2">Uncharacterized protein</fullName>
    </submittedName>
</protein>
<evidence type="ECO:0000256" key="1">
    <source>
        <dbReference type="SAM" id="MobiDB-lite"/>
    </source>
</evidence>
<dbReference type="Proteomes" id="UP001295444">
    <property type="component" value="Chromosome 01"/>
</dbReference>
<dbReference type="EMBL" id="OW240912">
    <property type="protein sequence ID" value="CAH2223912.1"/>
    <property type="molecule type" value="Genomic_DNA"/>
</dbReference>
<reference evidence="2" key="1">
    <citation type="submission" date="2022-03" db="EMBL/GenBank/DDBJ databases">
        <authorList>
            <person name="Alioto T."/>
            <person name="Alioto T."/>
            <person name="Gomez Garrido J."/>
        </authorList>
    </citation>
    <scope>NUCLEOTIDE SEQUENCE</scope>
</reference>
<name>A0AAD1R4X3_PELCU</name>
<feature type="non-terminal residue" evidence="2">
    <location>
        <position position="1"/>
    </location>
</feature>
<organism evidence="2 3">
    <name type="scientific">Pelobates cultripes</name>
    <name type="common">Western spadefoot toad</name>
    <dbReference type="NCBI Taxonomy" id="61616"/>
    <lineage>
        <taxon>Eukaryota</taxon>
        <taxon>Metazoa</taxon>
        <taxon>Chordata</taxon>
        <taxon>Craniata</taxon>
        <taxon>Vertebrata</taxon>
        <taxon>Euteleostomi</taxon>
        <taxon>Amphibia</taxon>
        <taxon>Batrachia</taxon>
        <taxon>Anura</taxon>
        <taxon>Pelobatoidea</taxon>
        <taxon>Pelobatidae</taxon>
        <taxon>Pelobates</taxon>
    </lineage>
</organism>
<keyword evidence="3" id="KW-1185">Reference proteome</keyword>
<gene>
    <name evidence="2" type="ORF">PECUL_23A018672</name>
</gene>
<feature type="region of interest" description="Disordered" evidence="1">
    <location>
        <begin position="1"/>
        <end position="24"/>
    </location>
</feature>